<dbReference type="RefSeq" id="WP_066347522.1">
    <property type="nucleotide sequence ID" value="NZ_CBCSFJ010000005.1"/>
</dbReference>
<dbReference type="InterPro" id="IPR036286">
    <property type="entry name" value="LexA/Signal_pep-like_sf"/>
</dbReference>
<sequence length="329" mass="35539">MDARALLKALMDKTGDTQNSLAQKTKVPQPTIHRFLSGTAKEPRLSTFEPIAKYFGIPVEAFVSDKARADVVAMLHHQKMAKTPATIGKTMKMLRMVRGLSVGDLARAAGVDAEVISAMETGDAGGDDNLLAVANAFGIHITDLVHEAITTLDGAKQLLDRADRRAYAPSAPLVVREDHVEYGAQPEYVGRFQATKTLPVVGIAQLGENGYYEQLEYPVGHGDGYLLHASRDPEAYVLQVRGDSMKPAIRNGWYVVVEPNGTPEPGEYVVVQLVDGRKMVKELLFQHARTGDVEVMSVNGEARISIPGSSVVSIQPVAAVMPPSKVINS</sequence>
<dbReference type="InterPro" id="IPR039418">
    <property type="entry name" value="LexA-like"/>
</dbReference>
<evidence type="ECO:0000256" key="2">
    <source>
        <dbReference type="ARBA" id="ARBA00023125"/>
    </source>
</evidence>
<dbReference type="Pfam" id="PF00717">
    <property type="entry name" value="Peptidase_S24"/>
    <property type="match status" value="1"/>
</dbReference>
<evidence type="ECO:0000259" key="4">
    <source>
        <dbReference type="PROSITE" id="PS50943"/>
    </source>
</evidence>
<evidence type="ECO:0000256" key="3">
    <source>
        <dbReference type="ARBA" id="ARBA00023163"/>
    </source>
</evidence>
<keyword evidence="3" id="KW-0804">Transcription</keyword>
<reference evidence="5 6" key="1">
    <citation type="submission" date="2016-06" db="EMBL/GenBank/DDBJ databases">
        <title>Complete genome sequences of Bordetella bronchialis and Bordetella flabilis.</title>
        <authorList>
            <person name="LiPuma J.J."/>
            <person name="Spilker T."/>
        </authorList>
    </citation>
    <scope>NUCLEOTIDE SEQUENCE [LARGE SCALE GENOMIC DNA]</scope>
    <source>
        <strain evidence="5 6">AU3182</strain>
    </source>
</reference>
<keyword evidence="2" id="KW-0238">DNA-binding</keyword>
<dbReference type="EMBL" id="CP016170">
    <property type="protein sequence ID" value="ANN66454.1"/>
    <property type="molecule type" value="Genomic_DNA"/>
</dbReference>
<dbReference type="InterPro" id="IPR010982">
    <property type="entry name" value="Lambda_DNA-bd_dom_sf"/>
</dbReference>
<dbReference type="SUPFAM" id="SSF51306">
    <property type="entry name" value="LexA/Signal peptidase"/>
    <property type="match status" value="1"/>
</dbReference>
<dbReference type="CDD" id="cd06529">
    <property type="entry name" value="S24_LexA-like"/>
    <property type="match status" value="1"/>
</dbReference>
<dbReference type="InterPro" id="IPR001387">
    <property type="entry name" value="Cro/C1-type_HTH"/>
</dbReference>
<dbReference type="Proteomes" id="UP000091897">
    <property type="component" value="Chromosome"/>
</dbReference>
<proteinExistence type="predicted"/>
<name>A0ABN4R668_9BORD</name>
<keyword evidence="1" id="KW-0805">Transcription regulation</keyword>
<dbReference type="Gene3D" id="2.10.109.10">
    <property type="entry name" value="Umud Fragment, subunit A"/>
    <property type="match status" value="1"/>
</dbReference>
<dbReference type="SUPFAM" id="SSF47413">
    <property type="entry name" value="lambda repressor-like DNA-binding domains"/>
    <property type="match status" value="2"/>
</dbReference>
<dbReference type="Gene3D" id="1.10.260.40">
    <property type="entry name" value="lambda repressor-like DNA-binding domains"/>
    <property type="match status" value="2"/>
</dbReference>
<evidence type="ECO:0000256" key="1">
    <source>
        <dbReference type="ARBA" id="ARBA00023015"/>
    </source>
</evidence>
<gene>
    <name evidence="5" type="ORF">BAU06_09240</name>
</gene>
<protein>
    <recommendedName>
        <fullName evidence="4">HTH cro/C1-type domain-containing protein</fullName>
    </recommendedName>
</protein>
<dbReference type="PROSITE" id="PS50943">
    <property type="entry name" value="HTH_CROC1"/>
    <property type="match status" value="2"/>
</dbReference>
<dbReference type="PANTHER" id="PTHR40661">
    <property type="match status" value="1"/>
</dbReference>
<feature type="domain" description="HTH cro/C1-type" evidence="4">
    <location>
        <begin position="91"/>
        <end position="144"/>
    </location>
</feature>
<keyword evidence="6" id="KW-1185">Reference proteome</keyword>
<accession>A0ABN4R668</accession>
<evidence type="ECO:0000313" key="6">
    <source>
        <dbReference type="Proteomes" id="UP000091897"/>
    </source>
</evidence>
<dbReference type="InterPro" id="IPR015927">
    <property type="entry name" value="Peptidase_S24_S26A/B/C"/>
</dbReference>
<dbReference type="CDD" id="cd00093">
    <property type="entry name" value="HTH_XRE"/>
    <property type="match status" value="2"/>
</dbReference>
<organism evidence="5 6">
    <name type="scientific">Bordetella bronchialis</name>
    <dbReference type="NCBI Taxonomy" id="463025"/>
    <lineage>
        <taxon>Bacteria</taxon>
        <taxon>Pseudomonadati</taxon>
        <taxon>Pseudomonadota</taxon>
        <taxon>Betaproteobacteria</taxon>
        <taxon>Burkholderiales</taxon>
        <taxon>Alcaligenaceae</taxon>
        <taxon>Bordetella</taxon>
    </lineage>
</organism>
<feature type="domain" description="HTH cro/C1-type" evidence="4">
    <location>
        <begin position="7"/>
        <end position="62"/>
    </location>
</feature>
<dbReference type="Pfam" id="PF01381">
    <property type="entry name" value="HTH_3"/>
    <property type="match status" value="2"/>
</dbReference>
<evidence type="ECO:0000313" key="5">
    <source>
        <dbReference type="EMBL" id="ANN66454.1"/>
    </source>
</evidence>
<dbReference type="SMART" id="SM00530">
    <property type="entry name" value="HTH_XRE"/>
    <property type="match status" value="2"/>
</dbReference>
<dbReference type="PANTHER" id="PTHR40661:SF3">
    <property type="entry name" value="FELS-1 PROPHAGE TRANSCRIPTIONAL REGULATOR"/>
    <property type="match status" value="1"/>
</dbReference>